<proteinExistence type="predicted"/>
<accession>A0A0F7L8A2</accession>
<reference evidence="1" key="2">
    <citation type="submission" date="2015-03" db="EMBL/GenBank/DDBJ databases">
        <authorList>
            <person name="Chow C.-E.T."/>
            <person name="Winget D.M."/>
            <person name="White R.A.III."/>
            <person name="Hallam S.J."/>
            <person name="Suttle C.A."/>
        </authorList>
    </citation>
    <scope>NUCLEOTIDE SEQUENCE</scope>
    <source>
        <strain evidence="1">Oxic1_6</strain>
    </source>
</reference>
<reference evidence="1" key="1">
    <citation type="journal article" date="2015" name="Front. Microbiol.">
        <title>Combining genomic sequencing methods to explore viral diversity and reveal potential virus-host interactions.</title>
        <authorList>
            <person name="Chow C.E."/>
            <person name="Winget D.M."/>
            <person name="White R.A.III."/>
            <person name="Hallam S.J."/>
            <person name="Suttle C.A."/>
        </authorList>
    </citation>
    <scope>NUCLEOTIDE SEQUENCE</scope>
    <source>
        <strain evidence="1">Oxic1_6</strain>
    </source>
</reference>
<name>A0A0F7L8A2_9VIRU</name>
<sequence length="117" mass="13038">MMRMDIGLHLLGGDPLGYYRQPPEVQVDLLAYWRVMNDRDGSWRWASLGPMRLGDLARFSVRTGLSDVISGARAWLEGRGGVRFRGPVIQDAHRSLLNANADRVGASKKARAFWLGG</sequence>
<protein>
    <submittedName>
        <fullName evidence="1">Uncharacterized protein</fullName>
    </submittedName>
</protein>
<evidence type="ECO:0000313" key="1">
    <source>
        <dbReference type="EMBL" id="AKH48150.1"/>
    </source>
</evidence>
<organism evidence="1">
    <name type="scientific">uncultured marine virus</name>
    <dbReference type="NCBI Taxonomy" id="186617"/>
    <lineage>
        <taxon>Viruses</taxon>
        <taxon>environmental samples</taxon>
    </lineage>
</organism>
<dbReference type="EMBL" id="KR029601">
    <property type="protein sequence ID" value="AKH48150.1"/>
    <property type="molecule type" value="Genomic_DNA"/>
</dbReference>